<dbReference type="Gene3D" id="3.20.20.120">
    <property type="entry name" value="Enolase-like C-terminal domain"/>
    <property type="match status" value="1"/>
</dbReference>
<dbReference type="InterPro" id="IPR029017">
    <property type="entry name" value="Enolase-like_N"/>
</dbReference>
<evidence type="ECO:0000313" key="6">
    <source>
        <dbReference type="Proteomes" id="UP000091926"/>
    </source>
</evidence>
<dbReference type="Proteomes" id="UP000091926">
    <property type="component" value="Chromosome"/>
</dbReference>
<dbReference type="SMART" id="SM00922">
    <property type="entry name" value="MR_MLE"/>
    <property type="match status" value="1"/>
</dbReference>
<dbReference type="KEGG" id="bfz:BAU07_15740"/>
<reference evidence="5 6" key="1">
    <citation type="submission" date="2016-06" db="EMBL/GenBank/DDBJ databases">
        <title>Complete genome sequences of Bordetella bronchialis and Bordetella flabilis.</title>
        <authorList>
            <person name="LiPuma J.J."/>
            <person name="Spilker T."/>
        </authorList>
    </citation>
    <scope>NUCLEOTIDE SEQUENCE [LARGE SCALE GENOMIC DNA]</scope>
    <source>
        <strain evidence="5 6">AU10664</strain>
    </source>
</reference>
<keyword evidence="2" id="KW-0479">Metal-binding</keyword>
<dbReference type="GO" id="GO:0000287">
    <property type="term" value="F:magnesium ion binding"/>
    <property type="evidence" value="ECO:0007669"/>
    <property type="project" value="TreeGrafter"/>
</dbReference>
<dbReference type="Pfam" id="PF02746">
    <property type="entry name" value="MR_MLE_N"/>
    <property type="match status" value="1"/>
</dbReference>
<dbReference type="EMBL" id="CP016172">
    <property type="protein sequence ID" value="ANN78367.1"/>
    <property type="molecule type" value="Genomic_DNA"/>
</dbReference>
<dbReference type="STRING" id="463014.BAU07_15740"/>
<keyword evidence="6" id="KW-1185">Reference proteome</keyword>
<dbReference type="PANTHER" id="PTHR13794">
    <property type="entry name" value="ENOLASE SUPERFAMILY, MANDELATE RACEMASE"/>
    <property type="match status" value="1"/>
</dbReference>
<dbReference type="InterPro" id="IPR036849">
    <property type="entry name" value="Enolase-like_C_sf"/>
</dbReference>
<accession>A0A193GEA2</accession>
<evidence type="ECO:0000256" key="2">
    <source>
        <dbReference type="ARBA" id="ARBA00022723"/>
    </source>
</evidence>
<dbReference type="InterPro" id="IPR029065">
    <property type="entry name" value="Enolase_C-like"/>
</dbReference>
<evidence type="ECO:0000256" key="1">
    <source>
        <dbReference type="ARBA" id="ARBA00001946"/>
    </source>
</evidence>
<keyword evidence="3" id="KW-0460">Magnesium</keyword>
<dbReference type="SFLD" id="SFLDS00001">
    <property type="entry name" value="Enolase"/>
    <property type="match status" value="1"/>
</dbReference>
<dbReference type="Gene3D" id="3.30.390.10">
    <property type="entry name" value="Enolase-like, N-terminal domain"/>
    <property type="match status" value="1"/>
</dbReference>
<dbReference type="GO" id="GO:0016836">
    <property type="term" value="F:hydro-lyase activity"/>
    <property type="evidence" value="ECO:0007669"/>
    <property type="project" value="TreeGrafter"/>
</dbReference>
<dbReference type="PANTHER" id="PTHR13794:SF58">
    <property type="entry name" value="MITOCHONDRIAL ENOLASE SUPERFAMILY MEMBER 1"/>
    <property type="match status" value="1"/>
</dbReference>
<dbReference type="InterPro" id="IPR013341">
    <property type="entry name" value="Mandelate_racemase_N_dom"/>
</dbReference>
<name>A0A193GEA2_9BORD</name>
<dbReference type="OrthoDB" id="8609034at2"/>
<dbReference type="Pfam" id="PF13378">
    <property type="entry name" value="MR_MLE_C"/>
    <property type="match status" value="1"/>
</dbReference>
<dbReference type="SUPFAM" id="SSF51604">
    <property type="entry name" value="Enolase C-terminal domain-like"/>
    <property type="match status" value="1"/>
</dbReference>
<dbReference type="InterPro" id="IPR013342">
    <property type="entry name" value="Mandelate_racemase_C"/>
</dbReference>
<organism evidence="5 6">
    <name type="scientific">Bordetella flabilis</name>
    <dbReference type="NCBI Taxonomy" id="463014"/>
    <lineage>
        <taxon>Bacteria</taxon>
        <taxon>Pseudomonadati</taxon>
        <taxon>Pseudomonadota</taxon>
        <taxon>Betaproteobacteria</taxon>
        <taxon>Burkholderiales</taxon>
        <taxon>Alcaligenaceae</taxon>
        <taxon>Bordetella</taxon>
    </lineage>
</organism>
<proteinExistence type="predicted"/>
<evidence type="ECO:0000256" key="3">
    <source>
        <dbReference type="ARBA" id="ARBA00022842"/>
    </source>
</evidence>
<evidence type="ECO:0000259" key="4">
    <source>
        <dbReference type="SMART" id="SM00922"/>
    </source>
</evidence>
<dbReference type="GO" id="GO:0016052">
    <property type="term" value="P:carbohydrate catabolic process"/>
    <property type="evidence" value="ECO:0007669"/>
    <property type="project" value="TreeGrafter"/>
</dbReference>
<sequence length="390" mass="42065">MKITAVQTLALEAPLDKPWRISTFTLSSLTATAVRIVTDEGIHGTGECIARLGPGVTAAVVREILAPVLLGRDPCNVEGLWEDMYRTMRARGHSRGFLLEAISGVDIALWDLLGKSAGKPTWQLLAGHGRQQIQVYASSVLLDTPEVMAEEARALVRQGYRAIKLKVGEGIHADIPRIEAVRAAVGSGIEIMLDANAGYDPVSAIVVGRASERLGVYWLEEPVLADDLPGYARVREAVKDIRLAAGEGEFTSAGFRPFFEQGLLDVAQPDIARAGGFTGCRRIAAYADAYNIAVCPHTGASGPICIAASMHLSAAIPQFRYFEDMYIRNPLHDMLARPLPAQRDGLIAVSNEPGLGVTLDDAALRRYARGGQDWQDCGDQRPSARPRSEG</sequence>
<protein>
    <recommendedName>
        <fullName evidence="4">Mandelate racemase/muconate lactonizing enzyme C-terminal domain-containing protein</fullName>
    </recommendedName>
</protein>
<evidence type="ECO:0000313" key="5">
    <source>
        <dbReference type="EMBL" id="ANN78367.1"/>
    </source>
</evidence>
<dbReference type="AlphaFoldDB" id="A0A193GEA2"/>
<dbReference type="InterPro" id="IPR046945">
    <property type="entry name" value="RHMD-like"/>
</dbReference>
<dbReference type="SFLD" id="SFLDG00179">
    <property type="entry name" value="mandelate_racemase"/>
    <property type="match status" value="1"/>
</dbReference>
<comment type="cofactor">
    <cofactor evidence="1">
        <name>Mg(2+)</name>
        <dbReference type="ChEBI" id="CHEBI:18420"/>
    </cofactor>
</comment>
<dbReference type="SUPFAM" id="SSF54826">
    <property type="entry name" value="Enolase N-terminal domain-like"/>
    <property type="match status" value="1"/>
</dbReference>
<gene>
    <name evidence="5" type="ORF">BAU07_15740</name>
</gene>
<dbReference type="RefSeq" id="WP_066659434.1">
    <property type="nucleotide sequence ID" value="NZ_CBCSCL010000037.1"/>
</dbReference>
<dbReference type="CDD" id="cd03316">
    <property type="entry name" value="MR_like"/>
    <property type="match status" value="1"/>
</dbReference>
<feature type="domain" description="Mandelate racemase/muconate lactonizing enzyme C-terminal" evidence="4">
    <location>
        <begin position="145"/>
        <end position="241"/>
    </location>
</feature>